<name>A0A8K2A6Y4_9CYAN</name>
<protein>
    <submittedName>
        <fullName evidence="2">GNAT family N-acetyltransferase</fullName>
    </submittedName>
</protein>
<dbReference type="Gene3D" id="3.40.630.30">
    <property type="match status" value="1"/>
</dbReference>
<gene>
    <name evidence="2" type="ORF">GS597_07305</name>
</gene>
<dbReference type="Pfam" id="PF00583">
    <property type="entry name" value="Acetyltransf_1"/>
    <property type="match status" value="1"/>
</dbReference>
<dbReference type="PROSITE" id="PS51186">
    <property type="entry name" value="GNAT"/>
    <property type="match status" value="1"/>
</dbReference>
<dbReference type="InterPro" id="IPR016181">
    <property type="entry name" value="Acyl_CoA_acyltransferase"/>
</dbReference>
<dbReference type="EMBL" id="WVIC01000011">
    <property type="protein sequence ID" value="NCJ06321.1"/>
    <property type="molecule type" value="Genomic_DNA"/>
</dbReference>
<evidence type="ECO:0000313" key="3">
    <source>
        <dbReference type="Proteomes" id="UP000607397"/>
    </source>
</evidence>
<accession>A0A8K2A6Y4</accession>
<evidence type="ECO:0000259" key="1">
    <source>
        <dbReference type="PROSITE" id="PS51186"/>
    </source>
</evidence>
<evidence type="ECO:0000313" key="2">
    <source>
        <dbReference type="EMBL" id="NCJ06321.1"/>
    </source>
</evidence>
<organism evidence="2 3">
    <name type="scientific">Petrachloros mirabilis ULC683</name>
    <dbReference type="NCBI Taxonomy" id="2781853"/>
    <lineage>
        <taxon>Bacteria</taxon>
        <taxon>Bacillati</taxon>
        <taxon>Cyanobacteriota</taxon>
        <taxon>Cyanophyceae</taxon>
        <taxon>Synechococcales</taxon>
        <taxon>Petrachlorosaceae</taxon>
        <taxon>Petrachloros</taxon>
        <taxon>Petrachloros mirabilis</taxon>
    </lineage>
</organism>
<dbReference type="CDD" id="cd04301">
    <property type="entry name" value="NAT_SF"/>
    <property type="match status" value="1"/>
</dbReference>
<dbReference type="InterPro" id="IPR000182">
    <property type="entry name" value="GNAT_dom"/>
</dbReference>
<reference evidence="2" key="1">
    <citation type="submission" date="2019-12" db="EMBL/GenBank/DDBJ databases">
        <title>High-Quality draft genome sequences of three cyanobacteria isolated from the limestone walls of the Old Cathedral of Coimbra.</title>
        <authorList>
            <person name="Tiago I."/>
            <person name="Soares F."/>
            <person name="Portugal A."/>
        </authorList>
    </citation>
    <scope>NUCLEOTIDE SEQUENCE [LARGE SCALE GENOMIC DNA]</scope>
    <source>
        <strain evidence="2">C</strain>
    </source>
</reference>
<dbReference type="Proteomes" id="UP000607397">
    <property type="component" value="Unassembled WGS sequence"/>
</dbReference>
<keyword evidence="3" id="KW-1185">Reference proteome</keyword>
<dbReference type="AlphaFoldDB" id="A0A8K2A6Y4"/>
<feature type="domain" description="N-acetyltransferase" evidence="1">
    <location>
        <begin position="9"/>
        <end position="185"/>
    </location>
</feature>
<dbReference type="GO" id="GO:0016747">
    <property type="term" value="F:acyltransferase activity, transferring groups other than amino-acyl groups"/>
    <property type="evidence" value="ECO:0007669"/>
    <property type="project" value="InterPro"/>
</dbReference>
<proteinExistence type="predicted"/>
<dbReference type="SUPFAM" id="SSF55729">
    <property type="entry name" value="Acyl-CoA N-acyltransferases (Nat)"/>
    <property type="match status" value="1"/>
</dbReference>
<sequence length="246" mass="27009">MTLTSNIQVATSEQDRLIAQHFYQMWRDNQIPDDAIAPDWETQVLDFIIEARATLAYQAFVAQVADQVVGSVGCQRFAGLYPNVFRSDYRCDGYIWGVYVVPAYRRQGIASALTQTAADYLISLGCTQAMLNASPSGQRPTDAAPPIVRMYPHPDLRGVRIHKAVGMAALSPKAIPSCPDRLVLPFGNDRPIPRLAPVGDQLLKLGMLSEFLKNGPFVGWTPEKGFKQHGLNHGQIRWGGQAGGEG</sequence>
<comment type="caution">
    <text evidence="2">The sequence shown here is derived from an EMBL/GenBank/DDBJ whole genome shotgun (WGS) entry which is preliminary data.</text>
</comment>